<keyword evidence="3" id="KW-1185">Reference proteome</keyword>
<feature type="region of interest" description="Disordered" evidence="1">
    <location>
        <begin position="253"/>
        <end position="278"/>
    </location>
</feature>
<evidence type="ECO:0000256" key="1">
    <source>
        <dbReference type="SAM" id="MobiDB-lite"/>
    </source>
</evidence>
<evidence type="ECO:0000313" key="2">
    <source>
        <dbReference type="EMBL" id="KAF6223248.1"/>
    </source>
</evidence>
<dbReference type="GeneID" id="59328509"/>
<name>A0A8H6FCW8_9LECA</name>
<sequence>MSSTNNSSPTPIMHTEKALVENTILFQPSKRDIFPWLHLPRELRDTIYRHAITAGNLAILRTSKLVTEEASQLLSKHAVLRLNLAPFDPTGWVHGGNRARFAPAVGSVQRVEFRLDANSGAFPFNLDLISGFAGDGATRESCVVTVDYGKEASPPYNMDRDRLYLLLARLTGFKSLVFKLVVGRYQASEFEGLLTEEQFRDVFPYESRLVSHHRKGYQKVQRFLECSLGPATFDDSVEGHHLEFHPLEPISRGLGSERHSIRGKNNGVGHEKNQNAQQLQNRDDRYGLQLESGIQYFGPSIHVRFDEG</sequence>
<evidence type="ECO:0000313" key="3">
    <source>
        <dbReference type="Proteomes" id="UP000593566"/>
    </source>
</evidence>
<protein>
    <submittedName>
        <fullName evidence="2">Uncharacterized protein</fullName>
    </submittedName>
</protein>
<gene>
    <name evidence="2" type="ORF">HO133_000090</name>
</gene>
<proteinExistence type="predicted"/>
<accession>A0A8H6FCW8</accession>
<dbReference type="Proteomes" id="UP000593566">
    <property type="component" value="Unassembled WGS sequence"/>
</dbReference>
<comment type="caution">
    <text evidence="2">The sequence shown here is derived from an EMBL/GenBank/DDBJ whole genome shotgun (WGS) entry which is preliminary data.</text>
</comment>
<dbReference type="RefSeq" id="XP_037152465.1">
    <property type="nucleotide sequence ID" value="XM_037291030.1"/>
</dbReference>
<organism evidence="2 3">
    <name type="scientific">Letharia lupina</name>
    <dbReference type="NCBI Taxonomy" id="560253"/>
    <lineage>
        <taxon>Eukaryota</taxon>
        <taxon>Fungi</taxon>
        <taxon>Dikarya</taxon>
        <taxon>Ascomycota</taxon>
        <taxon>Pezizomycotina</taxon>
        <taxon>Lecanoromycetes</taxon>
        <taxon>OSLEUM clade</taxon>
        <taxon>Lecanoromycetidae</taxon>
        <taxon>Lecanorales</taxon>
        <taxon>Lecanorineae</taxon>
        <taxon>Parmeliaceae</taxon>
        <taxon>Letharia</taxon>
    </lineage>
</organism>
<reference evidence="2 3" key="1">
    <citation type="journal article" date="2020" name="Genomics">
        <title>Complete, high-quality genomes from long-read metagenomic sequencing of two wolf lichen thalli reveals enigmatic genome architecture.</title>
        <authorList>
            <person name="McKenzie S.K."/>
            <person name="Walston R.F."/>
            <person name="Allen J.L."/>
        </authorList>
    </citation>
    <scope>NUCLEOTIDE SEQUENCE [LARGE SCALE GENOMIC DNA]</scope>
    <source>
        <strain evidence="2">WasteWater1</strain>
    </source>
</reference>
<dbReference type="EMBL" id="JACCJB010000010">
    <property type="protein sequence ID" value="KAF6223248.1"/>
    <property type="molecule type" value="Genomic_DNA"/>
</dbReference>
<dbReference type="AlphaFoldDB" id="A0A8H6FCW8"/>